<proteinExistence type="predicted"/>
<protein>
    <submittedName>
        <fullName evidence="1">Uncharacterized protein</fullName>
    </submittedName>
</protein>
<dbReference type="RefSeq" id="WP_058268146.1">
    <property type="nucleotide sequence ID" value="NZ_FMAZ01000004.1"/>
</dbReference>
<dbReference type="AlphaFoldDB" id="A0A0V8IM31"/>
<keyword evidence="2" id="KW-1185">Reference proteome</keyword>
<name>A0A0V8IM31_9MICC</name>
<evidence type="ECO:0000313" key="1">
    <source>
        <dbReference type="EMBL" id="KSU75852.1"/>
    </source>
</evidence>
<reference evidence="1 2" key="1">
    <citation type="journal article" date="2014" name="Arch. Microbiol.">
        <title>Arthrobacter enclensis sp. nov., isolated from sediment sample.</title>
        <authorList>
            <person name="Dastager S.G."/>
            <person name="Liu Q."/>
            <person name="Tang S.K."/>
            <person name="Krishnamurthi S."/>
            <person name="Lee J.C."/>
            <person name="Li W.J."/>
        </authorList>
    </citation>
    <scope>NUCLEOTIDE SEQUENCE [LARGE SCALE GENOMIC DNA]</scope>
    <source>
        <strain evidence="1 2">NIO-1008</strain>
    </source>
</reference>
<accession>A0A0V8IM31</accession>
<dbReference type="Proteomes" id="UP000053199">
    <property type="component" value="Unassembled WGS sequence"/>
</dbReference>
<dbReference type="OrthoDB" id="4949498at2"/>
<organism evidence="1 2">
    <name type="scientific">Pseudarthrobacter enclensis</name>
    <dbReference type="NCBI Taxonomy" id="993070"/>
    <lineage>
        <taxon>Bacteria</taxon>
        <taxon>Bacillati</taxon>
        <taxon>Actinomycetota</taxon>
        <taxon>Actinomycetes</taxon>
        <taxon>Micrococcales</taxon>
        <taxon>Micrococcaceae</taxon>
        <taxon>Pseudarthrobacter</taxon>
    </lineage>
</organism>
<evidence type="ECO:0000313" key="2">
    <source>
        <dbReference type="Proteomes" id="UP000053199"/>
    </source>
</evidence>
<dbReference type="EMBL" id="LNQM01000004">
    <property type="protein sequence ID" value="KSU75852.1"/>
    <property type="molecule type" value="Genomic_DNA"/>
</dbReference>
<sequence>MTAERDFFDRQGAKWPAVLGEGWETSPSFLVLSNDDRKAAAALGRAALRFYDIDEFGREMPREQREAEEQAATTWDIPYTPNFISDVYVTPRGPMVWTDTKGDLPRAMGDAMLRVLLDELRVEGITAHVVGAPVDVSLEGLPVIPLSG</sequence>
<gene>
    <name evidence="1" type="ORF">AS031_10690</name>
</gene>
<comment type="caution">
    <text evidence="1">The sequence shown here is derived from an EMBL/GenBank/DDBJ whole genome shotgun (WGS) entry which is preliminary data.</text>
</comment>